<name>A0ABY9M6E7_9BURK</name>
<accession>A0ABY9M6E7</accession>
<sequence length="267" mass="29940">MLDASDPEFLLTRPEDMRSALFELTHPDSHILVRDAADREMAVLILGADKQTRQFFWRPRDYAGADFEQSDSMGLLSGATFYFNATAYGGVQIRFRVQRPEVIHFDDGSAALMSPFPDRLARIQRRKMFRASLVSAANRCQATWQAEPKEKPLTFSVRDLSVDGVGLRVELAVPSLPERGAVMEDVQLDFGELGKLSANLEVRNVYPISGQPMIQANSPEDAAPKHLSLTGEPPMSHLGAVFLNLDARQENWLQQVVWRLEKGAQRN</sequence>
<reference evidence="1 2" key="1">
    <citation type="submission" date="2023-08" db="EMBL/GenBank/DDBJ databases">
        <title>Achromobacter seleniivolatilans sp. nov., isolated from seleniferous soil.</title>
        <authorList>
            <person name="Zhang S."/>
            <person name="Li K."/>
            <person name="Peng J."/>
            <person name="Zhao Q."/>
            <person name="Wang H."/>
            <person name="Guo Y."/>
        </authorList>
    </citation>
    <scope>NUCLEOTIDE SEQUENCE [LARGE SCALE GENOMIC DNA]</scope>
    <source>
        <strain evidence="1 2">R39</strain>
    </source>
</reference>
<protein>
    <submittedName>
        <fullName evidence="1">Flagellar brake protein</fullName>
    </submittedName>
</protein>
<proteinExistence type="predicted"/>
<dbReference type="RefSeq" id="WP_306947597.1">
    <property type="nucleotide sequence ID" value="NZ_CP132976.1"/>
</dbReference>
<dbReference type="EMBL" id="CP132976">
    <property type="protein sequence ID" value="WMD22597.1"/>
    <property type="molecule type" value="Genomic_DNA"/>
</dbReference>
<gene>
    <name evidence="1" type="ORF">RAS12_09525</name>
</gene>
<organism evidence="1 2">
    <name type="scientific">Achromobacter seleniivolatilans</name>
    <dbReference type="NCBI Taxonomy" id="3047478"/>
    <lineage>
        <taxon>Bacteria</taxon>
        <taxon>Pseudomonadati</taxon>
        <taxon>Pseudomonadota</taxon>
        <taxon>Betaproteobacteria</taxon>
        <taxon>Burkholderiales</taxon>
        <taxon>Alcaligenaceae</taxon>
        <taxon>Achromobacter</taxon>
    </lineage>
</organism>
<keyword evidence="1" id="KW-0966">Cell projection</keyword>
<keyword evidence="1" id="KW-0282">Flagellum</keyword>
<evidence type="ECO:0000313" key="1">
    <source>
        <dbReference type="EMBL" id="WMD22597.1"/>
    </source>
</evidence>
<dbReference type="Gene3D" id="2.40.10.220">
    <property type="entry name" value="predicted glycosyltransferase like domains"/>
    <property type="match status" value="1"/>
</dbReference>
<dbReference type="Proteomes" id="UP001234798">
    <property type="component" value="Chromosome"/>
</dbReference>
<evidence type="ECO:0000313" key="2">
    <source>
        <dbReference type="Proteomes" id="UP001234798"/>
    </source>
</evidence>
<keyword evidence="2" id="KW-1185">Reference proteome</keyword>
<keyword evidence="1" id="KW-0969">Cilium</keyword>